<organism evidence="3 4">
    <name type="scientific">Actinoallomurus spadix</name>
    <dbReference type="NCBI Taxonomy" id="79912"/>
    <lineage>
        <taxon>Bacteria</taxon>
        <taxon>Bacillati</taxon>
        <taxon>Actinomycetota</taxon>
        <taxon>Actinomycetes</taxon>
        <taxon>Streptosporangiales</taxon>
        <taxon>Thermomonosporaceae</taxon>
        <taxon>Actinoallomurus</taxon>
    </lineage>
</organism>
<evidence type="ECO:0000313" key="4">
    <source>
        <dbReference type="Proteomes" id="UP001501822"/>
    </source>
</evidence>
<dbReference type="Pfam" id="PF01609">
    <property type="entry name" value="DDE_Tnp_1"/>
    <property type="match status" value="1"/>
</dbReference>
<feature type="domain" description="Transposase IS4-like" evidence="2">
    <location>
        <begin position="33"/>
        <end position="161"/>
    </location>
</feature>
<protein>
    <recommendedName>
        <fullName evidence="2">Transposase IS4-like domain-containing protein</fullName>
    </recommendedName>
</protein>
<dbReference type="EMBL" id="BAAABM010000016">
    <property type="protein sequence ID" value="GAA0330902.1"/>
    <property type="molecule type" value="Genomic_DNA"/>
</dbReference>
<dbReference type="PANTHER" id="PTHR30007">
    <property type="entry name" value="PHP DOMAIN PROTEIN"/>
    <property type="match status" value="1"/>
</dbReference>
<dbReference type="Proteomes" id="UP001501822">
    <property type="component" value="Unassembled WGS sequence"/>
</dbReference>
<dbReference type="InterPro" id="IPR002559">
    <property type="entry name" value="Transposase_11"/>
</dbReference>
<comment type="caution">
    <text evidence="3">The sequence shown here is derived from an EMBL/GenBank/DDBJ whole genome shotgun (WGS) entry which is preliminary data.</text>
</comment>
<reference evidence="3 4" key="1">
    <citation type="journal article" date="2019" name="Int. J. Syst. Evol. Microbiol.">
        <title>The Global Catalogue of Microorganisms (GCM) 10K type strain sequencing project: providing services to taxonomists for standard genome sequencing and annotation.</title>
        <authorList>
            <consortium name="The Broad Institute Genomics Platform"/>
            <consortium name="The Broad Institute Genome Sequencing Center for Infectious Disease"/>
            <person name="Wu L."/>
            <person name="Ma J."/>
        </authorList>
    </citation>
    <scope>NUCLEOTIDE SEQUENCE [LARGE SCALE GENOMIC DNA]</scope>
    <source>
        <strain evidence="3 4">JCM 3146</strain>
    </source>
</reference>
<name>A0ABN0WAL4_9ACTN</name>
<sequence>MDSTINEHISTPPAPVKGEADGDELADSERSATWQALGRSRGGLTTKVHLAVDGRGLPLALVLTPGNVHDATMVEAVMDAVRIPRVGKGRPRTRPDRVLGDKAYSSRAIRAWCRRHGIAATIPERRDQQANRLRRGSKGGRPPVFDAQAPQRRGERLQPAQTVPRRRNPLRQTRHPLPGRTRTRLTHPVAPPTSIVIIVRHGLVPPHGRGRSDRERLAEADVQAVALDDLLEAVRLVRPSRTASTPGSPRCHACRGLRVPAARDSTSLGQNVTQR</sequence>
<feature type="region of interest" description="Disordered" evidence="1">
    <location>
        <begin position="123"/>
        <end position="187"/>
    </location>
</feature>
<proteinExistence type="predicted"/>
<dbReference type="PANTHER" id="PTHR30007:SF1">
    <property type="entry name" value="BLR1914 PROTEIN"/>
    <property type="match status" value="1"/>
</dbReference>
<evidence type="ECO:0000313" key="3">
    <source>
        <dbReference type="EMBL" id="GAA0330902.1"/>
    </source>
</evidence>
<feature type="region of interest" description="Disordered" evidence="1">
    <location>
        <begin position="1"/>
        <end position="31"/>
    </location>
</feature>
<feature type="compositionally biased region" description="Basic residues" evidence="1">
    <location>
        <begin position="164"/>
        <end position="174"/>
    </location>
</feature>
<evidence type="ECO:0000259" key="2">
    <source>
        <dbReference type="Pfam" id="PF01609"/>
    </source>
</evidence>
<gene>
    <name evidence="3" type="ORF">GCM10010151_20900</name>
</gene>
<accession>A0ABN0WAL4</accession>
<evidence type="ECO:0000256" key="1">
    <source>
        <dbReference type="SAM" id="MobiDB-lite"/>
    </source>
</evidence>
<keyword evidence="4" id="KW-1185">Reference proteome</keyword>